<dbReference type="GO" id="GO:0046961">
    <property type="term" value="F:proton-transporting ATPase activity, rotational mechanism"/>
    <property type="evidence" value="ECO:0007669"/>
    <property type="project" value="TreeGrafter"/>
</dbReference>
<dbReference type="GO" id="GO:0015986">
    <property type="term" value="P:proton motive force-driven ATP synthesis"/>
    <property type="evidence" value="ECO:0007669"/>
    <property type="project" value="InterPro"/>
</dbReference>
<feature type="coiled-coil region" evidence="14">
    <location>
        <begin position="52"/>
        <end position="134"/>
    </location>
</feature>
<keyword evidence="9" id="KW-0066">ATP synthesis</keyword>
<keyword evidence="14" id="KW-0175">Coiled coil</keyword>
<comment type="subcellular location">
    <subcellularLocation>
        <location evidence="12">Endomembrane system</location>
        <topology evidence="12">Single-pass membrane protein</topology>
    </subcellularLocation>
</comment>
<protein>
    <submittedName>
        <fullName evidence="17">ATP synthase F0 subunit B</fullName>
    </submittedName>
</protein>
<comment type="function">
    <text evidence="10">F(1)F(0) ATP synthase produces ATP from ADP in the presence of a proton or sodium gradient. F-type ATPases consist of two structural domains, F(1) containing the extramembraneous catalytic core and F(0) containing the membrane proton channel, linked together by a central stalk and a peripheral stalk. During catalysis, ATP synthesis in the catalytic domain of F(1) is coupled via a rotary mechanism of the central stalk subunits to proton translocation.</text>
</comment>
<comment type="similarity">
    <text evidence="1 13">Belongs to the ATPase B chain family.</text>
</comment>
<name>A0AAU7DAI1_9BACT</name>
<evidence type="ECO:0000256" key="5">
    <source>
        <dbReference type="ARBA" id="ARBA00022781"/>
    </source>
</evidence>
<keyword evidence="6 15" id="KW-1133">Transmembrane helix</keyword>
<dbReference type="InterPro" id="IPR002146">
    <property type="entry name" value="ATP_synth_b/b'su_bac/chlpt"/>
</dbReference>
<evidence type="ECO:0000256" key="10">
    <source>
        <dbReference type="ARBA" id="ARBA00025198"/>
    </source>
</evidence>
<dbReference type="Pfam" id="PF00430">
    <property type="entry name" value="ATP-synt_B"/>
    <property type="match status" value="1"/>
</dbReference>
<evidence type="ECO:0000256" key="7">
    <source>
        <dbReference type="ARBA" id="ARBA00023065"/>
    </source>
</evidence>
<organism evidence="17">
    <name type="scientific">Edaphobacter paludis</name>
    <dbReference type="NCBI Taxonomy" id="3035702"/>
    <lineage>
        <taxon>Bacteria</taxon>
        <taxon>Pseudomonadati</taxon>
        <taxon>Acidobacteriota</taxon>
        <taxon>Terriglobia</taxon>
        <taxon>Terriglobales</taxon>
        <taxon>Acidobacteriaceae</taxon>
        <taxon>Edaphobacter</taxon>
    </lineage>
</organism>
<evidence type="ECO:0000256" key="3">
    <source>
        <dbReference type="ARBA" id="ARBA00022547"/>
    </source>
</evidence>
<evidence type="ECO:0000313" key="16">
    <source>
        <dbReference type="EMBL" id="XBH10876.1"/>
    </source>
</evidence>
<reference evidence="17" key="1">
    <citation type="submission" date="2023-03" db="EMBL/GenBank/DDBJ databases">
        <title>Edaphobacter sp.</title>
        <authorList>
            <person name="Huber K.J."/>
            <person name="Papendorf J."/>
            <person name="Pilke C."/>
            <person name="Bunk B."/>
            <person name="Sproeer C."/>
            <person name="Pester M."/>
        </authorList>
    </citation>
    <scope>NUCLEOTIDE SEQUENCE</scope>
    <source>
        <strain evidence="16">DSM 109919</strain>
        <strain evidence="17">DSM 109920</strain>
    </source>
</reference>
<comment type="function">
    <text evidence="11">Component of the F(0) channel, it forms part of the peripheral stalk, linking F(1) to F(0). The b'-subunit is a diverged and duplicated form of b found in plants and photosynthetic bacteria.</text>
</comment>
<sequence length="156" mass="17252">MDEILNQLGGLVLGSVPTMIFFILLVITYGLLVRRPLDRILAERRARTTGAVEQARGAIAAAEAETSVYEDKLRQAKAEIFHARDQKLKQWNAERDSAIEEVRRATQQRILAAKQDIEQSATSARAQIEGMSAELSSRILSAVLPAGIRQPEEVAQ</sequence>
<dbReference type="InterPro" id="IPR050059">
    <property type="entry name" value="ATP_synthase_B_chain"/>
</dbReference>
<evidence type="ECO:0000256" key="9">
    <source>
        <dbReference type="ARBA" id="ARBA00023310"/>
    </source>
</evidence>
<evidence type="ECO:0000256" key="1">
    <source>
        <dbReference type="ARBA" id="ARBA00005513"/>
    </source>
</evidence>
<accession>A0AAU7D1U8</accession>
<dbReference type="AlphaFoldDB" id="A0AAU7DAI1"/>
<evidence type="ECO:0000256" key="8">
    <source>
        <dbReference type="ARBA" id="ARBA00023136"/>
    </source>
</evidence>
<evidence type="ECO:0000313" key="17">
    <source>
        <dbReference type="EMBL" id="XBH14304.1"/>
    </source>
</evidence>
<keyword evidence="7 13" id="KW-0406">Ion transport</keyword>
<keyword evidence="2 13" id="KW-0813">Transport</keyword>
<accession>A0AAU7DAI1</accession>
<dbReference type="CDD" id="cd06503">
    <property type="entry name" value="ATP-synt_Fo_b"/>
    <property type="match status" value="1"/>
</dbReference>
<dbReference type="GO" id="GO:0012505">
    <property type="term" value="C:endomembrane system"/>
    <property type="evidence" value="ECO:0007669"/>
    <property type="project" value="UniProtKB-SubCell"/>
</dbReference>
<evidence type="ECO:0000256" key="15">
    <source>
        <dbReference type="SAM" id="Phobius"/>
    </source>
</evidence>
<gene>
    <name evidence="16" type="ORF">P4G45_03900</name>
    <name evidence="17" type="ORF">P8936_03865</name>
</gene>
<dbReference type="GO" id="GO:0045259">
    <property type="term" value="C:proton-transporting ATP synthase complex"/>
    <property type="evidence" value="ECO:0007669"/>
    <property type="project" value="UniProtKB-KW"/>
</dbReference>
<keyword evidence="3 13" id="KW-0138">CF(0)</keyword>
<keyword evidence="8 15" id="KW-0472">Membrane</keyword>
<keyword evidence="5 13" id="KW-0375">Hydrogen ion transport</keyword>
<evidence type="ECO:0000256" key="4">
    <source>
        <dbReference type="ARBA" id="ARBA00022692"/>
    </source>
</evidence>
<dbReference type="KEGG" id="epl:P4G45_03900"/>
<proteinExistence type="inferred from homology"/>
<evidence type="ECO:0000256" key="12">
    <source>
        <dbReference type="ARBA" id="ARBA00037847"/>
    </source>
</evidence>
<feature type="transmembrane region" description="Helical" evidence="15">
    <location>
        <begin position="12"/>
        <end position="32"/>
    </location>
</feature>
<evidence type="ECO:0000256" key="6">
    <source>
        <dbReference type="ARBA" id="ARBA00022989"/>
    </source>
</evidence>
<dbReference type="RefSeq" id="WP_348268366.1">
    <property type="nucleotide sequence ID" value="NZ_CP121194.1"/>
</dbReference>
<dbReference type="PANTHER" id="PTHR33445:SF2">
    <property type="entry name" value="ATP SYNTHASE SUBUNIT B', CHLOROPLASTIC"/>
    <property type="match status" value="1"/>
</dbReference>
<evidence type="ECO:0000256" key="14">
    <source>
        <dbReference type="SAM" id="Coils"/>
    </source>
</evidence>
<dbReference type="PANTHER" id="PTHR33445">
    <property type="entry name" value="ATP SYNTHASE SUBUNIT B', CHLOROPLASTIC"/>
    <property type="match status" value="1"/>
</dbReference>
<keyword evidence="4 13" id="KW-0812">Transmembrane</keyword>
<evidence type="ECO:0000256" key="11">
    <source>
        <dbReference type="ARBA" id="ARBA00025614"/>
    </source>
</evidence>
<dbReference type="EMBL" id="CP121195">
    <property type="protein sequence ID" value="XBH14304.1"/>
    <property type="molecule type" value="Genomic_DNA"/>
</dbReference>
<evidence type="ECO:0000256" key="13">
    <source>
        <dbReference type="RuleBase" id="RU003848"/>
    </source>
</evidence>
<evidence type="ECO:0000256" key="2">
    <source>
        <dbReference type="ARBA" id="ARBA00022448"/>
    </source>
</evidence>
<dbReference type="EMBL" id="CP121194">
    <property type="protein sequence ID" value="XBH10876.1"/>
    <property type="molecule type" value="Genomic_DNA"/>
</dbReference>